<dbReference type="EMBL" id="JAWONS010000324">
    <property type="protein sequence ID" value="MDW2800409.1"/>
    <property type="molecule type" value="Genomic_DNA"/>
</dbReference>
<proteinExistence type="predicted"/>
<comment type="caution">
    <text evidence="1">The sequence shown here is derived from an EMBL/GenBank/DDBJ whole genome shotgun (WGS) entry which is preliminary data.</text>
</comment>
<reference evidence="1 2" key="1">
    <citation type="submission" date="2023-10" db="EMBL/GenBank/DDBJ databases">
        <title>A novel Glycoside Hydrolase 43-Like Enzyme from Clostrdium boliviensis is an Endo-xylanase, and a Candidate for Xylooligosaccharides Production from Different Xylan Substrates.</title>
        <authorList>
            <person name="Alvarez M.T."/>
            <person name="Rocabado-Villegas L.R."/>
            <person name="Salas-Veizaga D.M."/>
            <person name="Linares-Pasten J.A."/>
            <person name="Gudmundsdottir E.E."/>
            <person name="Hreggvidsson G.O."/>
            <person name="Adlercreutz P."/>
            <person name="Nordberg Karlsson E."/>
        </authorList>
    </citation>
    <scope>NUCLEOTIDE SEQUENCE [LARGE SCALE GENOMIC DNA]</scope>
    <source>
        <strain evidence="1 2">E-1</strain>
    </source>
</reference>
<dbReference type="Proteomes" id="UP001276854">
    <property type="component" value="Unassembled WGS sequence"/>
</dbReference>
<keyword evidence="2" id="KW-1185">Reference proteome</keyword>
<evidence type="ECO:0008006" key="3">
    <source>
        <dbReference type="Google" id="ProtNLM"/>
    </source>
</evidence>
<dbReference type="InterPro" id="IPR036415">
    <property type="entry name" value="Lamin_tail_dom_sf"/>
</dbReference>
<dbReference type="RefSeq" id="WP_318066571.1">
    <property type="nucleotide sequence ID" value="NZ_JAWONS010000324.1"/>
</dbReference>
<evidence type="ECO:0000313" key="2">
    <source>
        <dbReference type="Proteomes" id="UP001276854"/>
    </source>
</evidence>
<sequence length="141" mass="16259">MKIIKVDLIFNRFVAFLHPSNKLDDSSNYEVMINEGNIKILTAYLHPRRSDRGRGWIEVYNNSAEVISLNNWKIVDSHGKEVNLEGLIEPNKTRRIMLYKDISMGKSGSIEINDANSKTVFKMKYRDLDKGKKISVSQKIN</sequence>
<gene>
    <name evidence="1" type="ORF">RZO55_22840</name>
</gene>
<accession>A0ABU4GRZ1</accession>
<name>A0ABU4GRZ1_9CLOT</name>
<organism evidence="1 2">
    <name type="scientific">Clostridium boliviensis</name>
    <dbReference type="NCBI Taxonomy" id="318465"/>
    <lineage>
        <taxon>Bacteria</taxon>
        <taxon>Bacillati</taxon>
        <taxon>Bacillota</taxon>
        <taxon>Clostridia</taxon>
        <taxon>Eubacteriales</taxon>
        <taxon>Clostridiaceae</taxon>
        <taxon>Clostridium</taxon>
    </lineage>
</organism>
<dbReference type="SUPFAM" id="SSF74853">
    <property type="entry name" value="Lamin A/C globular tail domain"/>
    <property type="match status" value="1"/>
</dbReference>
<evidence type="ECO:0000313" key="1">
    <source>
        <dbReference type="EMBL" id="MDW2800409.1"/>
    </source>
</evidence>
<protein>
    <recommendedName>
        <fullName evidence="3">Lamin tail domain-containing protein</fullName>
    </recommendedName>
</protein>